<accession>A0ABW3SM25</accession>
<dbReference type="EMBL" id="JBHTKZ010000128">
    <property type="protein sequence ID" value="MFD1184550.1"/>
    <property type="molecule type" value="Genomic_DNA"/>
</dbReference>
<dbReference type="InterPro" id="IPR008490">
    <property type="entry name" value="Transposase_InsH_N"/>
</dbReference>
<proteinExistence type="predicted"/>
<dbReference type="InterPro" id="IPR002559">
    <property type="entry name" value="Transposase_11"/>
</dbReference>
<feature type="region of interest" description="Disordered" evidence="1">
    <location>
        <begin position="164"/>
        <end position="198"/>
    </location>
</feature>
<dbReference type="PANTHER" id="PTHR35604">
    <property type="entry name" value="TRANSPOSASE INSH FOR INSERTION SEQUENCE ELEMENT IS5A-RELATED"/>
    <property type="match status" value="1"/>
</dbReference>
<dbReference type="PANTHER" id="PTHR35604:SF2">
    <property type="entry name" value="TRANSPOSASE INSH FOR INSERTION SEQUENCE ELEMENT IS5A-RELATED"/>
    <property type="match status" value="1"/>
</dbReference>
<evidence type="ECO:0000256" key="1">
    <source>
        <dbReference type="SAM" id="MobiDB-lite"/>
    </source>
</evidence>
<sequence>VIPIYSIRQVELFSFEQLLEMRPEDKYSQIFEHLNLAPIMQGLSKPGRRGRPEDLNYPAMVYSLLIAKMEGMEFVSSIVKRLKCSEEFRIQCRFTGSDRTPSEASYSRLNLVLQQKGLLELVQDRLVKAAHAEGFLTGEHIAVDSSAVEAWDCQYGESAAKRRAARKQKNQKDDSVQQIDLGLTPPGPESKLPKLQKPVFGRGNCTAEEKERRRKEREVYEASLAPFEKKIENMLPYTYDELLEAMPRYASLCSKKNSKGKLTSWYGYKANVLVDTDSQYVLSGVLSSAHLNDQRMAILLLKGLPHKFPLLKVRHVLGDKGYDSTPVYELVRSLQAYPIMDMIHHTAPPEGMSLHYGPICKEGHAYRYDSFDSKYETLRYTRPSQCRDCPFAGSGCQKVFKIRIETDVRKHTYPARGSESFKELYKKRTAVERVFAYLKEYYGLRRTRHRGVRANVDF</sequence>
<dbReference type="Pfam" id="PF01609">
    <property type="entry name" value="DDE_Tnp_1"/>
    <property type="match status" value="1"/>
</dbReference>
<dbReference type="Proteomes" id="UP001597211">
    <property type="component" value="Unassembled WGS sequence"/>
</dbReference>
<feature type="non-terminal residue" evidence="4">
    <location>
        <position position="1"/>
    </location>
</feature>
<evidence type="ECO:0000259" key="2">
    <source>
        <dbReference type="Pfam" id="PF01609"/>
    </source>
</evidence>
<feature type="domain" description="Transposase InsH N-terminal" evidence="3">
    <location>
        <begin position="22"/>
        <end position="108"/>
    </location>
</feature>
<reference evidence="5" key="1">
    <citation type="journal article" date="2019" name="Int. J. Syst. Evol. Microbiol.">
        <title>The Global Catalogue of Microorganisms (GCM) 10K type strain sequencing project: providing services to taxonomists for standard genome sequencing and annotation.</title>
        <authorList>
            <consortium name="The Broad Institute Genomics Platform"/>
            <consortium name="The Broad Institute Genome Sequencing Center for Infectious Disease"/>
            <person name="Wu L."/>
            <person name="Ma J."/>
        </authorList>
    </citation>
    <scope>NUCLEOTIDE SEQUENCE [LARGE SCALE GENOMIC DNA]</scope>
    <source>
        <strain evidence="5">CCUG 48216</strain>
    </source>
</reference>
<name>A0ABW3SM25_9BACL</name>
<keyword evidence="5" id="KW-1185">Reference proteome</keyword>
<gene>
    <name evidence="4" type="ORF">ACFQ2Z_24835</name>
</gene>
<dbReference type="Pfam" id="PF05598">
    <property type="entry name" value="DUF772"/>
    <property type="match status" value="1"/>
</dbReference>
<evidence type="ECO:0000313" key="5">
    <source>
        <dbReference type="Proteomes" id="UP001597211"/>
    </source>
</evidence>
<protein>
    <submittedName>
        <fullName evidence="4">Transposase</fullName>
    </submittedName>
</protein>
<evidence type="ECO:0000313" key="4">
    <source>
        <dbReference type="EMBL" id="MFD1184550.1"/>
    </source>
</evidence>
<dbReference type="RefSeq" id="WP_240271793.1">
    <property type="nucleotide sequence ID" value="NZ_JAKSXN010000138.1"/>
</dbReference>
<feature type="non-terminal residue" evidence="4">
    <location>
        <position position="458"/>
    </location>
</feature>
<feature type="domain" description="Transposase IS4-like" evidence="2">
    <location>
        <begin position="256"/>
        <end position="456"/>
    </location>
</feature>
<evidence type="ECO:0000259" key="3">
    <source>
        <dbReference type="Pfam" id="PF05598"/>
    </source>
</evidence>
<comment type="caution">
    <text evidence="4">The sequence shown here is derived from an EMBL/GenBank/DDBJ whole genome shotgun (WGS) entry which is preliminary data.</text>
</comment>
<organism evidence="4 5">
    <name type="scientific">Paenibacillus timonensis</name>
    <dbReference type="NCBI Taxonomy" id="225915"/>
    <lineage>
        <taxon>Bacteria</taxon>
        <taxon>Bacillati</taxon>
        <taxon>Bacillota</taxon>
        <taxon>Bacilli</taxon>
        <taxon>Bacillales</taxon>
        <taxon>Paenibacillaceae</taxon>
        <taxon>Paenibacillus</taxon>
    </lineage>
</organism>